<proteinExistence type="predicted"/>
<evidence type="ECO:0000256" key="1">
    <source>
        <dbReference type="SAM" id="Phobius"/>
    </source>
</evidence>
<comment type="caution">
    <text evidence="2">The sequence shown here is derived from an EMBL/GenBank/DDBJ whole genome shotgun (WGS) entry which is preliminary data.</text>
</comment>
<feature type="transmembrane region" description="Helical" evidence="1">
    <location>
        <begin position="82"/>
        <end position="105"/>
    </location>
</feature>
<dbReference type="AlphaFoldDB" id="A0AAV4AXV5"/>
<protein>
    <recommendedName>
        <fullName evidence="4">Fibronectin type-III domain-containing protein</fullName>
    </recommendedName>
</protein>
<evidence type="ECO:0000313" key="2">
    <source>
        <dbReference type="EMBL" id="GFO10964.1"/>
    </source>
</evidence>
<dbReference type="Proteomes" id="UP000735302">
    <property type="component" value="Unassembled WGS sequence"/>
</dbReference>
<dbReference type="InterPro" id="IPR003961">
    <property type="entry name" value="FN3_dom"/>
</dbReference>
<gene>
    <name evidence="2" type="ORF">PoB_003746900</name>
</gene>
<accession>A0AAV4AXV5</accession>
<dbReference type="CDD" id="cd00063">
    <property type="entry name" value="FN3"/>
    <property type="match status" value="1"/>
</dbReference>
<dbReference type="EMBL" id="BLXT01004214">
    <property type="protein sequence ID" value="GFO10964.1"/>
    <property type="molecule type" value="Genomic_DNA"/>
</dbReference>
<reference evidence="2 3" key="1">
    <citation type="journal article" date="2021" name="Elife">
        <title>Chloroplast acquisition without the gene transfer in kleptoplastic sea slugs, Plakobranchus ocellatus.</title>
        <authorList>
            <person name="Maeda T."/>
            <person name="Takahashi S."/>
            <person name="Yoshida T."/>
            <person name="Shimamura S."/>
            <person name="Takaki Y."/>
            <person name="Nagai Y."/>
            <person name="Toyoda A."/>
            <person name="Suzuki Y."/>
            <person name="Arimoto A."/>
            <person name="Ishii H."/>
            <person name="Satoh N."/>
            <person name="Nishiyama T."/>
            <person name="Hasebe M."/>
            <person name="Maruyama T."/>
            <person name="Minagawa J."/>
            <person name="Obokata J."/>
            <person name="Shigenobu S."/>
        </authorList>
    </citation>
    <scope>NUCLEOTIDE SEQUENCE [LARGE SCALE GENOMIC DNA]</scope>
</reference>
<dbReference type="Gene3D" id="2.60.40.10">
    <property type="entry name" value="Immunoglobulins"/>
    <property type="match status" value="1"/>
</dbReference>
<keyword evidence="1" id="KW-0472">Membrane</keyword>
<dbReference type="InterPro" id="IPR036116">
    <property type="entry name" value="FN3_sf"/>
</dbReference>
<dbReference type="SUPFAM" id="SSF49265">
    <property type="entry name" value="Fibronectin type III"/>
    <property type="match status" value="1"/>
</dbReference>
<keyword evidence="3" id="KW-1185">Reference proteome</keyword>
<organism evidence="2 3">
    <name type="scientific">Plakobranchus ocellatus</name>
    <dbReference type="NCBI Taxonomy" id="259542"/>
    <lineage>
        <taxon>Eukaryota</taxon>
        <taxon>Metazoa</taxon>
        <taxon>Spiralia</taxon>
        <taxon>Lophotrochozoa</taxon>
        <taxon>Mollusca</taxon>
        <taxon>Gastropoda</taxon>
        <taxon>Heterobranchia</taxon>
        <taxon>Euthyneura</taxon>
        <taxon>Panpulmonata</taxon>
        <taxon>Sacoglossa</taxon>
        <taxon>Placobranchoidea</taxon>
        <taxon>Plakobranchidae</taxon>
        <taxon>Plakobranchus</taxon>
    </lineage>
</organism>
<name>A0AAV4AXV5_9GAST</name>
<evidence type="ECO:0008006" key="4">
    <source>
        <dbReference type="Google" id="ProtNLM"/>
    </source>
</evidence>
<sequence>MISSTLFLVLKDSAEWVSALKDIPDNQNGFRVKALVTGLQPGTKYLMQVVASNVLGNTATEFMLQSDSVERSTSEGLGPGGVVGIVLAVLAVVCIVIFLLYLFVWRKITGEDLVK</sequence>
<keyword evidence="1" id="KW-1133">Transmembrane helix</keyword>
<keyword evidence="1" id="KW-0812">Transmembrane</keyword>
<evidence type="ECO:0000313" key="3">
    <source>
        <dbReference type="Proteomes" id="UP000735302"/>
    </source>
</evidence>
<dbReference type="InterPro" id="IPR013783">
    <property type="entry name" value="Ig-like_fold"/>
</dbReference>